<gene>
    <name evidence="5" type="ORF">FQU76_11930</name>
</gene>
<reference evidence="5 6" key="1">
    <citation type="submission" date="2019-07" db="EMBL/GenBank/DDBJ databases">
        <authorList>
            <person name="Zhu P."/>
        </authorList>
    </citation>
    <scope>NUCLEOTIDE SEQUENCE [LARGE SCALE GENOMIC DNA]</scope>
    <source>
        <strain evidence="5 6">SSL-25</strain>
    </source>
</reference>
<dbReference type="OrthoDB" id="9794638at2"/>
<dbReference type="Gene3D" id="2.30.110.10">
    <property type="entry name" value="Electron Transport, Fmn-binding Protein, Chain A"/>
    <property type="match status" value="1"/>
</dbReference>
<proteinExistence type="inferred from homology"/>
<dbReference type="GO" id="GO:0016646">
    <property type="term" value="F:oxidoreductase activity, acting on the CH-NH group of donors, NAD or NADP as acceptor"/>
    <property type="evidence" value="ECO:0007669"/>
    <property type="project" value="UniProtKB-ARBA"/>
</dbReference>
<dbReference type="AlphaFoldDB" id="A0A5B8IEY2"/>
<dbReference type="InterPro" id="IPR012349">
    <property type="entry name" value="Split_barrel_FMN-bd"/>
</dbReference>
<organism evidence="5 6">
    <name type="scientific">Streptomyces qinzhouensis</name>
    <dbReference type="NCBI Taxonomy" id="2599401"/>
    <lineage>
        <taxon>Bacteria</taxon>
        <taxon>Bacillati</taxon>
        <taxon>Actinomycetota</taxon>
        <taxon>Actinomycetes</taxon>
        <taxon>Kitasatosporales</taxon>
        <taxon>Streptomycetaceae</taxon>
        <taxon>Streptomyces</taxon>
    </lineage>
</organism>
<keyword evidence="6" id="KW-1185">Reference proteome</keyword>
<evidence type="ECO:0000256" key="1">
    <source>
        <dbReference type="ARBA" id="ARBA00001917"/>
    </source>
</evidence>
<accession>A0A5B8IEY2</accession>
<sequence>MEMTALPESATTRTITPSILYFGTPVALLTTRNEDGTDNLAPISSAWALGQTLVLGLGPDGRTGENLLAGRRDLAVGLPGPELWPQVELLGGLTGRPSFPGDSRGPVTHEPDKFTAAGLTPVPSELIGPPRVAECPLQLEARAAAVRYDAEREFLIVEAHVLRVHAAPGITVPGTQYIEPAAWSPLIYNFRHYFGLARELGHSARSQTPRASE</sequence>
<dbReference type="KEGG" id="sqz:FQU76_11930"/>
<comment type="similarity">
    <text evidence="3">Belongs to the flavoredoxin family.</text>
</comment>
<keyword evidence="2" id="KW-0285">Flavoprotein</keyword>
<evidence type="ECO:0000313" key="5">
    <source>
        <dbReference type="EMBL" id="QDY77108.1"/>
    </source>
</evidence>
<dbReference type="GO" id="GO:0010181">
    <property type="term" value="F:FMN binding"/>
    <property type="evidence" value="ECO:0007669"/>
    <property type="project" value="InterPro"/>
</dbReference>
<dbReference type="InterPro" id="IPR052174">
    <property type="entry name" value="Flavoredoxin"/>
</dbReference>
<dbReference type="PANTHER" id="PTHR43567">
    <property type="entry name" value="FLAVOREDOXIN-RELATED-RELATED"/>
    <property type="match status" value="1"/>
</dbReference>
<evidence type="ECO:0000313" key="6">
    <source>
        <dbReference type="Proteomes" id="UP000320580"/>
    </source>
</evidence>
<feature type="domain" description="Flavin reductase like" evidence="4">
    <location>
        <begin position="22"/>
        <end position="196"/>
    </location>
</feature>
<protein>
    <submittedName>
        <fullName evidence="5">Flavin reductase family protein</fullName>
    </submittedName>
</protein>
<dbReference type="InterPro" id="IPR002563">
    <property type="entry name" value="Flavin_Rdtase-like_dom"/>
</dbReference>
<evidence type="ECO:0000259" key="4">
    <source>
        <dbReference type="Pfam" id="PF01613"/>
    </source>
</evidence>
<dbReference type="Proteomes" id="UP000320580">
    <property type="component" value="Chromosome"/>
</dbReference>
<evidence type="ECO:0000256" key="2">
    <source>
        <dbReference type="ARBA" id="ARBA00022630"/>
    </source>
</evidence>
<dbReference type="SUPFAM" id="SSF50475">
    <property type="entry name" value="FMN-binding split barrel"/>
    <property type="match status" value="1"/>
</dbReference>
<dbReference type="PANTHER" id="PTHR43567:SF1">
    <property type="entry name" value="FLAVOREDOXIN"/>
    <property type="match status" value="1"/>
</dbReference>
<dbReference type="Pfam" id="PF01613">
    <property type="entry name" value="Flavin_Reduct"/>
    <property type="match status" value="1"/>
</dbReference>
<dbReference type="EMBL" id="CP042266">
    <property type="protein sequence ID" value="QDY77108.1"/>
    <property type="molecule type" value="Genomic_DNA"/>
</dbReference>
<comment type="cofactor">
    <cofactor evidence="1">
        <name>FMN</name>
        <dbReference type="ChEBI" id="CHEBI:58210"/>
    </cofactor>
</comment>
<dbReference type="RefSeq" id="WP_146480394.1">
    <property type="nucleotide sequence ID" value="NZ_CP042266.1"/>
</dbReference>
<evidence type="ECO:0000256" key="3">
    <source>
        <dbReference type="ARBA" id="ARBA00038054"/>
    </source>
</evidence>
<name>A0A5B8IEY2_9ACTN</name>